<evidence type="ECO:0000259" key="6">
    <source>
        <dbReference type="Pfam" id="PF01061"/>
    </source>
</evidence>
<dbReference type="GO" id="GO:0016020">
    <property type="term" value="C:membrane"/>
    <property type="evidence" value="ECO:0007669"/>
    <property type="project" value="UniProtKB-SubCell"/>
</dbReference>
<keyword evidence="2 5" id="KW-0812">Transmembrane</keyword>
<accession>A0A2A9DNS5</accession>
<evidence type="ECO:0000256" key="5">
    <source>
        <dbReference type="SAM" id="Phobius"/>
    </source>
</evidence>
<evidence type="ECO:0000313" key="8">
    <source>
        <dbReference type="EMBL" id="PFG27570.1"/>
    </source>
</evidence>
<dbReference type="InterPro" id="IPR051328">
    <property type="entry name" value="T7SS_ABC-Transporter"/>
</dbReference>
<dbReference type="NCBIfam" id="TIGR03061">
    <property type="entry name" value="pip_yhgE_Nterm"/>
    <property type="match status" value="1"/>
</dbReference>
<feature type="transmembrane region" description="Helical" evidence="5">
    <location>
        <begin position="544"/>
        <end position="562"/>
    </location>
</feature>
<feature type="domain" description="ABC-2 type transporter transmembrane" evidence="7">
    <location>
        <begin position="25"/>
        <end position="165"/>
    </location>
</feature>
<comment type="subcellular location">
    <subcellularLocation>
        <location evidence="1">Membrane</location>
        <topology evidence="1">Multi-pass membrane protein</topology>
    </subcellularLocation>
</comment>
<feature type="transmembrane region" description="Helical" evidence="5">
    <location>
        <begin position="21"/>
        <end position="43"/>
    </location>
</feature>
<feature type="transmembrane region" description="Helical" evidence="5">
    <location>
        <begin position="513"/>
        <end position="537"/>
    </location>
</feature>
<dbReference type="PANTHER" id="PTHR43077:SF5">
    <property type="entry name" value="PHAGE INFECTION PROTEIN"/>
    <property type="match status" value="1"/>
</dbReference>
<dbReference type="InterPro" id="IPR013525">
    <property type="entry name" value="ABC2_TM"/>
</dbReference>
<evidence type="ECO:0000256" key="2">
    <source>
        <dbReference type="ARBA" id="ARBA00022692"/>
    </source>
</evidence>
<dbReference type="Proteomes" id="UP000221653">
    <property type="component" value="Unassembled WGS sequence"/>
</dbReference>
<dbReference type="EMBL" id="PDJF01000001">
    <property type="protein sequence ID" value="PFG27570.1"/>
    <property type="molecule type" value="Genomic_DNA"/>
</dbReference>
<evidence type="ECO:0000256" key="1">
    <source>
        <dbReference type="ARBA" id="ARBA00004141"/>
    </source>
</evidence>
<sequence>MIAGLHIGSELRRLRRGVLPPVGFVVICLLPLIFGGLFPWAYFDPVGGLSRMPVAVVNSDRGGTLGGEPFNAGDLVADELEKNDAVNFIPVSADEARRGVADGTYYLAIELPEDFSDAATSIRGENPQSATINVQLNNNNGFIASTLGNQVSTTVVNTVDQQLGEQVTNQLLLGYSTVKDGMSTARDGAGTLHDGTSSARTGAEDLTSGAATLEEGLATAEQGTQRLREGASTLDAGLAKAEEASAQLADGLSQLDAVTNRVGQGADNLQAAFDQAVAPLVNASAALRSSGLPGAPQLADQIDAALHGVRTESQAAQLRDALAAYRAGMNTATAGAHALNEGLVQLKDGSAALVVGVNAVADGSSKLSAGATQLRTGAAALRDGLVTLDDGSGELAFKLGEGTDAVPTWEGQRLNDASAVGGQPAHRELTGDGLTKFGVGLAPFFLSLAMFIGGIMMFFVLNPLQRRALDSGVSPLRAVLASYLPAIVVGTLQATIVWAVITGLVGLDPARPGLLWAALVGVSWTFVAVVQAINAAVGATAGRVVAIAFMALQLVSSGGLYPPETQPAFLRWFNTYDPMTYSVNIFRQAIIGPGQGDPRLQQGVIVLACVWVGALAVSSLAAWAKRVIARKDLHPELAI</sequence>
<gene>
    <name evidence="8" type="ORF">ATK06_0640</name>
</gene>
<dbReference type="Pfam" id="PF12698">
    <property type="entry name" value="ABC2_membrane_3"/>
    <property type="match status" value="1"/>
</dbReference>
<dbReference type="GO" id="GO:0140359">
    <property type="term" value="F:ABC-type transporter activity"/>
    <property type="evidence" value="ECO:0007669"/>
    <property type="project" value="InterPro"/>
</dbReference>
<feature type="transmembrane region" description="Helical" evidence="5">
    <location>
        <begin position="604"/>
        <end position="624"/>
    </location>
</feature>
<evidence type="ECO:0000313" key="9">
    <source>
        <dbReference type="Proteomes" id="UP000221653"/>
    </source>
</evidence>
<feature type="transmembrane region" description="Helical" evidence="5">
    <location>
        <begin position="476"/>
        <end position="501"/>
    </location>
</feature>
<keyword evidence="4 5" id="KW-0472">Membrane</keyword>
<dbReference type="Gene3D" id="3.40.1710.10">
    <property type="entry name" value="abc type-2 transporter like domain"/>
    <property type="match status" value="1"/>
</dbReference>
<organism evidence="8 9">
    <name type="scientific">Corynebacterium renale</name>
    <dbReference type="NCBI Taxonomy" id="1724"/>
    <lineage>
        <taxon>Bacteria</taxon>
        <taxon>Bacillati</taxon>
        <taxon>Actinomycetota</taxon>
        <taxon>Actinomycetes</taxon>
        <taxon>Mycobacteriales</taxon>
        <taxon>Corynebacteriaceae</taxon>
        <taxon>Corynebacterium</taxon>
    </lineage>
</organism>
<evidence type="ECO:0000256" key="4">
    <source>
        <dbReference type="ARBA" id="ARBA00023136"/>
    </source>
</evidence>
<proteinExistence type="predicted"/>
<dbReference type="AlphaFoldDB" id="A0A2A9DNS5"/>
<dbReference type="InterPro" id="IPR017501">
    <property type="entry name" value="Phage_infect_YhgE_C"/>
</dbReference>
<dbReference type="InterPro" id="IPR017500">
    <property type="entry name" value="Phage_infect_YhgE_N"/>
</dbReference>
<dbReference type="NCBIfam" id="TIGR03057">
    <property type="entry name" value="xxxLxxG_by_4"/>
    <property type="match status" value="1"/>
</dbReference>
<dbReference type="PANTHER" id="PTHR43077">
    <property type="entry name" value="TRANSPORT PERMEASE YVFS-RELATED"/>
    <property type="match status" value="1"/>
</dbReference>
<dbReference type="STRING" id="1724.GCA_001044175_00094"/>
<name>A0A2A9DNS5_9CORY</name>
<comment type="caution">
    <text evidence="8">The sequence shown here is derived from an EMBL/GenBank/DDBJ whole genome shotgun (WGS) entry which is preliminary data.</text>
</comment>
<dbReference type="Pfam" id="PF01061">
    <property type="entry name" value="ABC2_membrane"/>
    <property type="match status" value="1"/>
</dbReference>
<feature type="transmembrane region" description="Helical" evidence="5">
    <location>
        <begin position="444"/>
        <end position="464"/>
    </location>
</feature>
<dbReference type="NCBIfam" id="TIGR03062">
    <property type="entry name" value="pip_yhgE_Cterm"/>
    <property type="match status" value="1"/>
</dbReference>
<dbReference type="RefSeq" id="WP_231913571.1">
    <property type="nucleotide sequence ID" value="NZ_LS483464.1"/>
</dbReference>
<feature type="domain" description="ABC-2 type transporter transmembrane" evidence="6">
    <location>
        <begin position="444"/>
        <end position="590"/>
    </location>
</feature>
<protein>
    <submittedName>
        <fullName evidence="8">Putative membrane protein</fullName>
    </submittedName>
</protein>
<dbReference type="InterPro" id="IPR023908">
    <property type="entry name" value="xxxLxxG_rpt"/>
</dbReference>
<evidence type="ECO:0000259" key="7">
    <source>
        <dbReference type="Pfam" id="PF12698"/>
    </source>
</evidence>
<evidence type="ECO:0000256" key="3">
    <source>
        <dbReference type="ARBA" id="ARBA00022989"/>
    </source>
</evidence>
<reference evidence="8 9" key="1">
    <citation type="submission" date="2017-10" db="EMBL/GenBank/DDBJ databases">
        <title>Sequencing the genomes of 1000 actinobacteria strains.</title>
        <authorList>
            <person name="Klenk H.-P."/>
        </authorList>
    </citation>
    <scope>NUCLEOTIDE SEQUENCE [LARGE SCALE GENOMIC DNA]</scope>
    <source>
        <strain evidence="8 9">DSM 20688</strain>
    </source>
</reference>
<keyword evidence="3 5" id="KW-1133">Transmembrane helix</keyword>
<keyword evidence="9" id="KW-1185">Reference proteome</keyword>